<dbReference type="EMBL" id="CH473948">
    <property type="protein sequence ID" value="EDM04762.1"/>
    <property type="molecule type" value="Genomic_DNA"/>
</dbReference>
<reference evidence="2 3" key="1">
    <citation type="submission" date="2005-07" db="EMBL/GenBank/DDBJ databases">
        <authorList>
            <person name="Mural R.J."/>
            <person name="Li P.W."/>
            <person name="Adams M.D."/>
            <person name="Amanatides P.G."/>
            <person name="Baden-Tillson H."/>
            <person name="Barnstead M."/>
            <person name="Chin S.H."/>
            <person name="Dew I."/>
            <person name="Evans C.A."/>
            <person name="Ferriera S."/>
            <person name="Flanigan M."/>
            <person name="Fosler C."/>
            <person name="Glodek A."/>
            <person name="Gu Z."/>
            <person name="Holt R.A."/>
            <person name="Jennings D."/>
            <person name="Kraft C.L."/>
            <person name="Lu F."/>
            <person name="Nguyen T."/>
            <person name="Nusskern D.R."/>
            <person name="Pfannkoch C.M."/>
            <person name="Sitter C."/>
            <person name="Sutton G.G."/>
            <person name="Venter J.C."/>
            <person name="Wang Z."/>
            <person name="Woodage T."/>
            <person name="Zheng X.H."/>
            <person name="Zhong F."/>
        </authorList>
    </citation>
    <scope>NUCLEOTIDE SEQUENCE [LARGE SCALE GENOMIC DNA]</scope>
    <source>
        <strain>BN</strain>
        <strain evidence="3">Sprague-Dawley</strain>
    </source>
</reference>
<protein>
    <submittedName>
        <fullName evidence="2">RCG33050</fullName>
    </submittedName>
</protein>
<gene>
    <name evidence="2" type="ORF">rCG_33050</name>
</gene>
<evidence type="ECO:0000313" key="3">
    <source>
        <dbReference type="Proteomes" id="UP000234681"/>
    </source>
</evidence>
<evidence type="ECO:0000313" key="2">
    <source>
        <dbReference type="EMBL" id="EDM04762.1"/>
    </source>
</evidence>
<dbReference type="AlphaFoldDB" id="A6HFF7"/>
<evidence type="ECO:0000256" key="1">
    <source>
        <dbReference type="SAM" id="MobiDB-lite"/>
    </source>
</evidence>
<sequence>MFITLKEEEGGQRVSALKADI</sequence>
<proteinExistence type="predicted"/>
<feature type="compositionally biased region" description="Basic and acidic residues" evidence="1">
    <location>
        <begin position="1"/>
        <end position="11"/>
    </location>
</feature>
<name>A6HFF7_RAT</name>
<accession>A6HFF7</accession>
<organism evidence="2 3">
    <name type="scientific">Rattus norvegicus</name>
    <name type="common">Rat</name>
    <dbReference type="NCBI Taxonomy" id="10116"/>
    <lineage>
        <taxon>Eukaryota</taxon>
        <taxon>Metazoa</taxon>
        <taxon>Chordata</taxon>
        <taxon>Craniata</taxon>
        <taxon>Vertebrata</taxon>
        <taxon>Euteleostomi</taxon>
        <taxon>Mammalia</taxon>
        <taxon>Eutheria</taxon>
        <taxon>Euarchontoglires</taxon>
        <taxon>Glires</taxon>
        <taxon>Rodentia</taxon>
        <taxon>Myomorpha</taxon>
        <taxon>Muroidea</taxon>
        <taxon>Muridae</taxon>
        <taxon>Murinae</taxon>
        <taxon>Rattus</taxon>
    </lineage>
</organism>
<feature type="region of interest" description="Disordered" evidence="1">
    <location>
        <begin position="1"/>
        <end position="21"/>
    </location>
</feature>
<dbReference type="Proteomes" id="UP000234681">
    <property type="component" value="Chromosome 10"/>
</dbReference>